<reference evidence="2 3" key="1">
    <citation type="journal article" date="2010" name="J. Bacteriol.">
        <title>Genome sequence of the oligotrophic marine Gammaproteobacterium HTCC2143, isolated from the Oregon Coast.</title>
        <authorList>
            <person name="Oh H.M."/>
            <person name="Kang I."/>
            <person name="Ferriera S."/>
            <person name="Giovannoni S.J."/>
            <person name="Cho J.C."/>
        </authorList>
    </citation>
    <scope>NUCLEOTIDE SEQUENCE [LARGE SCALE GENOMIC DNA]</scope>
    <source>
        <strain evidence="2 3">HTCC2143</strain>
    </source>
</reference>
<keyword evidence="1" id="KW-0812">Transmembrane</keyword>
<name>A0YF38_9GAMM</name>
<evidence type="ECO:0000313" key="2">
    <source>
        <dbReference type="EMBL" id="EAW30633.1"/>
    </source>
</evidence>
<keyword evidence="1" id="KW-0472">Membrane</keyword>
<organism evidence="2 3">
    <name type="scientific">marine gamma proteobacterium HTCC2143</name>
    <dbReference type="NCBI Taxonomy" id="247633"/>
    <lineage>
        <taxon>Bacteria</taxon>
        <taxon>Pseudomonadati</taxon>
        <taxon>Pseudomonadota</taxon>
        <taxon>Gammaproteobacteria</taxon>
        <taxon>Cellvibrionales</taxon>
        <taxon>Spongiibacteraceae</taxon>
        <taxon>BD1-7 clade</taxon>
    </lineage>
</organism>
<sequence length="53" mass="5813">MVVLIDLLLPLNLIELPAFSDGRSPIAGFFWNMAWLGLIADGVLATSVVHFEE</sequence>
<protein>
    <submittedName>
        <fullName evidence="2">Uncharacterized protein</fullName>
    </submittedName>
</protein>
<comment type="caution">
    <text evidence="2">The sequence shown here is derived from an EMBL/GenBank/DDBJ whole genome shotgun (WGS) entry which is preliminary data.</text>
</comment>
<evidence type="ECO:0000313" key="3">
    <source>
        <dbReference type="Proteomes" id="UP000004931"/>
    </source>
</evidence>
<dbReference type="AlphaFoldDB" id="A0YF38"/>
<accession>A0YF38</accession>
<dbReference type="EMBL" id="AAVT01000007">
    <property type="protein sequence ID" value="EAW30633.1"/>
    <property type="molecule type" value="Genomic_DNA"/>
</dbReference>
<evidence type="ECO:0000256" key="1">
    <source>
        <dbReference type="SAM" id="Phobius"/>
    </source>
</evidence>
<keyword evidence="3" id="KW-1185">Reference proteome</keyword>
<keyword evidence="1" id="KW-1133">Transmembrane helix</keyword>
<proteinExistence type="predicted"/>
<dbReference type="Proteomes" id="UP000004931">
    <property type="component" value="Unassembled WGS sequence"/>
</dbReference>
<gene>
    <name evidence="2" type="ORF">GP2143_00802</name>
</gene>
<feature type="transmembrane region" description="Helical" evidence="1">
    <location>
        <begin position="29"/>
        <end position="51"/>
    </location>
</feature>
<dbReference type="STRING" id="247633.GP2143_00802"/>